<protein>
    <recommendedName>
        <fullName evidence="4">AA1-like domain-containing protein</fullName>
    </recommendedName>
</protein>
<feature type="signal peptide" evidence="1">
    <location>
        <begin position="1"/>
        <end position="17"/>
    </location>
</feature>
<evidence type="ECO:0000256" key="1">
    <source>
        <dbReference type="SAM" id="SignalP"/>
    </source>
</evidence>
<organism evidence="2 3">
    <name type="scientific">Phaeosphaeria nodorum (strain SN15 / ATCC MYA-4574 / FGSC 10173)</name>
    <name type="common">Glume blotch fungus</name>
    <name type="synonym">Parastagonospora nodorum</name>
    <dbReference type="NCBI Taxonomy" id="321614"/>
    <lineage>
        <taxon>Eukaryota</taxon>
        <taxon>Fungi</taxon>
        <taxon>Dikarya</taxon>
        <taxon>Ascomycota</taxon>
        <taxon>Pezizomycotina</taxon>
        <taxon>Dothideomycetes</taxon>
        <taxon>Pleosporomycetidae</taxon>
        <taxon>Pleosporales</taxon>
        <taxon>Pleosporineae</taxon>
        <taxon>Phaeosphaeriaceae</taxon>
        <taxon>Parastagonospora</taxon>
    </lineage>
</organism>
<dbReference type="VEuPathDB" id="FungiDB:JI435_113720"/>
<evidence type="ECO:0000313" key="2">
    <source>
        <dbReference type="EMBL" id="QRD02622.1"/>
    </source>
</evidence>
<sequence length="319" mass="34474">MLSTLFTLPAFATLVFAKEVFVTYRYERSSGRTALEIQGADKAVLAESCSSKIGSLDFSNLEQDGRGFFTVGDKKFEVLSNPEDGPVCTRIYDEAIAVVECTGVDYDVPESAATSAEDCFFHEDNKAAFRTLKSRSENLHLVGAPVEKPVMPPFHSRILGSRQACMFSQYNTKLVGDGNPHQNYLHKQLSEIQECGSAPTCNTAFTKTKSYTIGFSSSISAGGWISGGFDVAKSLSTGTTNGCTGNRGDTICIWYKMAHTAYTVQSSFDSACGDGKLSEPYVLKSPNNANRGGSYYCVVGTCRSMGDDYWDDTGRAGGP</sequence>
<accession>A0A7U2FCC3</accession>
<evidence type="ECO:0000313" key="3">
    <source>
        <dbReference type="Proteomes" id="UP000663193"/>
    </source>
</evidence>
<dbReference type="AlphaFoldDB" id="A0A7U2FCC3"/>
<gene>
    <name evidence="2" type="ORF">JI435_113720</name>
</gene>
<name>A0A7U2FCC3_PHANO</name>
<evidence type="ECO:0008006" key="4">
    <source>
        <dbReference type="Google" id="ProtNLM"/>
    </source>
</evidence>
<dbReference type="EMBL" id="CP069036">
    <property type="protein sequence ID" value="QRD02622.1"/>
    <property type="molecule type" value="Genomic_DNA"/>
</dbReference>
<keyword evidence="1" id="KW-0732">Signal</keyword>
<reference evidence="3" key="1">
    <citation type="journal article" date="2021" name="BMC Genomics">
        <title>Chromosome-level genome assembly and manually-curated proteome of model necrotroph Parastagonospora nodorum Sn15 reveals a genome-wide trove of candidate effector homologs, and redundancy of virulence-related functions within an accessory chromosome.</title>
        <authorList>
            <person name="Bertazzoni S."/>
            <person name="Jones D.A.B."/>
            <person name="Phan H.T."/>
            <person name="Tan K.-C."/>
            <person name="Hane J.K."/>
        </authorList>
    </citation>
    <scope>NUCLEOTIDE SEQUENCE [LARGE SCALE GENOMIC DNA]</scope>
    <source>
        <strain evidence="3">SN15 / ATCC MYA-4574 / FGSC 10173)</strain>
    </source>
</reference>
<dbReference type="OrthoDB" id="3641682at2759"/>
<proteinExistence type="predicted"/>
<feature type="chain" id="PRO_5030632643" description="AA1-like domain-containing protein" evidence="1">
    <location>
        <begin position="18"/>
        <end position="319"/>
    </location>
</feature>
<dbReference type="Proteomes" id="UP000663193">
    <property type="component" value="Chromosome 14"/>
</dbReference>
<keyword evidence="3" id="KW-1185">Reference proteome</keyword>